<evidence type="ECO:0000259" key="2">
    <source>
        <dbReference type="Pfam" id="PF12728"/>
    </source>
</evidence>
<dbReference type="NCBIfam" id="TIGR01764">
    <property type="entry name" value="excise"/>
    <property type="match status" value="1"/>
</dbReference>
<dbReference type="EMBL" id="JAUFSA010000007">
    <property type="protein sequence ID" value="MDP7739648.1"/>
    <property type="molecule type" value="Genomic_DNA"/>
</dbReference>
<gene>
    <name evidence="3" type="ORF">QXL92_33520</name>
</gene>
<proteinExistence type="predicted"/>
<dbReference type="AlphaFoldDB" id="A0AAJ1S959"/>
<feature type="region of interest" description="Disordered" evidence="1">
    <location>
        <begin position="52"/>
        <end position="79"/>
    </location>
</feature>
<evidence type="ECO:0000313" key="3">
    <source>
        <dbReference type="EMBL" id="MDP7739648.1"/>
    </source>
</evidence>
<dbReference type="Proteomes" id="UP001229081">
    <property type="component" value="Unassembled WGS sequence"/>
</dbReference>
<dbReference type="RefSeq" id="WP_306256076.1">
    <property type="nucleotide sequence ID" value="NZ_JAUFSA010000007.1"/>
</dbReference>
<accession>A0AAJ1S959</accession>
<dbReference type="InterPro" id="IPR036388">
    <property type="entry name" value="WH-like_DNA-bd_sf"/>
</dbReference>
<dbReference type="SUPFAM" id="SSF46955">
    <property type="entry name" value="Putative DNA-binding domain"/>
    <property type="match status" value="1"/>
</dbReference>
<organism evidence="3 4">
    <name type="scientific">Mycobacterium paragordonae</name>
    <dbReference type="NCBI Taxonomy" id="1389713"/>
    <lineage>
        <taxon>Bacteria</taxon>
        <taxon>Bacillati</taxon>
        <taxon>Actinomycetota</taxon>
        <taxon>Actinomycetes</taxon>
        <taxon>Mycobacteriales</taxon>
        <taxon>Mycobacteriaceae</taxon>
        <taxon>Mycobacterium</taxon>
    </lineage>
</organism>
<evidence type="ECO:0000313" key="4">
    <source>
        <dbReference type="Proteomes" id="UP001229081"/>
    </source>
</evidence>
<dbReference type="InterPro" id="IPR041657">
    <property type="entry name" value="HTH_17"/>
</dbReference>
<evidence type="ECO:0000256" key="1">
    <source>
        <dbReference type="SAM" id="MobiDB-lite"/>
    </source>
</evidence>
<feature type="domain" description="Helix-turn-helix" evidence="2">
    <location>
        <begin position="6"/>
        <end position="54"/>
    </location>
</feature>
<comment type="caution">
    <text evidence="3">The sequence shown here is derived from an EMBL/GenBank/DDBJ whole genome shotgun (WGS) entry which is preliminary data.</text>
</comment>
<reference evidence="3" key="1">
    <citation type="submission" date="2023-06" db="EMBL/GenBank/DDBJ databases">
        <title>Identification of two novel mycobacterium reveal diversities and complexities of Mycobacterium gordonae clade.</title>
        <authorList>
            <person name="Matsumoto Y."/>
            <person name="Nakamura S."/>
            <person name="Motooka D."/>
            <person name="Fukushima K."/>
        </authorList>
    </citation>
    <scope>NUCLEOTIDE SEQUENCE</scope>
    <source>
        <strain evidence="3">TY812</strain>
    </source>
</reference>
<sequence length="79" mass="8583">MASEPWLSAEEIAAHLGVTKDTVYVWIADKAMPAHKIGRLWKFQASEVDSWVRGGGTASNSPRPGPFTTAAERSRRADG</sequence>
<dbReference type="GO" id="GO:0003677">
    <property type="term" value="F:DNA binding"/>
    <property type="evidence" value="ECO:0007669"/>
    <property type="project" value="InterPro"/>
</dbReference>
<dbReference type="Gene3D" id="1.10.10.10">
    <property type="entry name" value="Winged helix-like DNA-binding domain superfamily/Winged helix DNA-binding domain"/>
    <property type="match status" value="1"/>
</dbReference>
<dbReference type="Pfam" id="PF12728">
    <property type="entry name" value="HTH_17"/>
    <property type="match status" value="1"/>
</dbReference>
<protein>
    <submittedName>
        <fullName evidence="3">Helix-turn-helix domain-containing protein</fullName>
    </submittedName>
</protein>
<dbReference type="InterPro" id="IPR010093">
    <property type="entry name" value="SinI_DNA-bd"/>
</dbReference>
<name>A0AAJ1S959_9MYCO</name>
<dbReference type="InterPro" id="IPR009061">
    <property type="entry name" value="DNA-bd_dom_put_sf"/>
</dbReference>